<comment type="similarity">
    <text evidence="1">Belongs to the PPR family. P subfamily.</text>
</comment>
<dbReference type="PANTHER" id="PTHR45717">
    <property type="entry name" value="OS12G0527900 PROTEIN"/>
    <property type="match status" value="1"/>
</dbReference>
<dbReference type="GO" id="GO:0005739">
    <property type="term" value="C:mitochondrion"/>
    <property type="evidence" value="ECO:0007669"/>
    <property type="project" value="TreeGrafter"/>
</dbReference>
<protein>
    <submittedName>
        <fullName evidence="5">Pentatricopeptide repeat-containing protein At2g20710, mitochondrial-like isoform X1</fullName>
    </submittedName>
</protein>
<dbReference type="SUPFAM" id="SSF48452">
    <property type="entry name" value="TPR-like"/>
    <property type="match status" value="1"/>
</dbReference>
<dbReference type="PANTHER" id="PTHR45717:SF28">
    <property type="entry name" value="PENTACOTRIPEPTIDE-REPEAT REGION OF PRORP DOMAIN-CONTAINING PROTEIN"/>
    <property type="match status" value="1"/>
</dbReference>
<evidence type="ECO:0000256" key="1">
    <source>
        <dbReference type="ARBA" id="ARBA00007626"/>
    </source>
</evidence>
<dbReference type="NCBIfam" id="TIGR00756">
    <property type="entry name" value="PPR"/>
    <property type="match status" value="1"/>
</dbReference>
<dbReference type="Pfam" id="PF01535">
    <property type="entry name" value="PPR"/>
    <property type="match status" value="2"/>
</dbReference>
<dbReference type="Proteomes" id="UP000504621">
    <property type="component" value="Unplaced"/>
</dbReference>
<dbReference type="InterPro" id="IPR011990">
    <property type="entry name" value="TPR-like_helical_dom_sf"/>
</dbReference>
<dbReference type="OrthoDB" id="1890565at2759"/>
<evidence type="ECO:0000256" key="3">
    <source>
        <dbReference type="PROSITE-ProRule" id="PRU00708"/>
    </source>
</evidence>
<accession>A0A6J1A9B8</accession>
<dbReference type="Pfam" id="PF13041">
    <property type="entry name" value="PPR_2"/>
    <property type="match status" value="1"/>
</dbReference>
<dbReference type="Gene3D" id="1.25.40.10">
    <property type="entry name" value="Tetratricopeptide repeat domain"/>
    <property type="match status" value="2"/>
</dbReference>
<feature type="repeat" description="PPR" evidence="3">
    <location>
        <begin position="149"/>
        <end position="183"/>
    </location>
</feature>
<sequence length="537" mass="61433">MKLGDWSRVFNNLKTHFDFKNVLGVFSYSTSTTTTTGRSKMAMMGGSMNGLFRKISPSGDLSVSIVPVLDQWVEEGNPVEKHLLQFCIKRLRFYKRYGHALEMSLWMTDKRYFRMSYRDVAFRLDLIAKVHGIEHAENYFNSVPKQVKGPTVYSALLNCYAREKSVEKAEALMQRMRDLGLDRSTFVFNVLLSLHYKTDNYEKLDILMHEMEEKGIALDIYTYCICLNANGAQSNVDGIEDILRTVESDSKLASDWFFYATAGDAYIKVGHLDKAFAMLKKSEELTKGRGIVYNNLLTRYTTLGKKEEVLRIWELYKTYPKVYNKGYIAMICSLLKFDDIESAEKIFDEWESQTPRTLSYDICIPNLLLCAYSRRGLLEKFETFVNRILLKGGKPNAKTWYYFATALLWHNKMEKAVEAMKEAILIVGPCWKPRLKPSDDSVAACLKYLKGKGDMDEAKIFIKLLGDRDIISPEVLVKLLSYIKDGNADSKLDGLIMLDGGALHGSGEIHQFSEKDKDDIDCKPSRGSTFEVKLESF</sequence>
<dbReference type="RefSeq" id="XP_021283553.1">
    <property type="nucleotide sequence ID" value="XM_021427878.1"/>
</dbReference>
<dbReference type="PROSITE" id="PS51375">
    <property type="entry name" value="PPR"/>
    <property type="match status" value="1"/>
</dbReference>
<dbReference type="AlphaFoldDB" id="A0A6J1A9B8"/>
<name>A0A6J1A9B8_9ROSI</name>
<gene>
    <name evidence="5" type="primary">LOC110416046</name>
</gene>
<keyword evidence="4" id="KW-1185">Reference proteome</keyword>
<dbReference type="InterPro" id="IPR002885">
    <property type="entry name" value="PPR_rpt"/>
</dbReference>
<evidence type="ECO:0000313" key="4">
    <source>
        <dbReference type="Proteomes" id="UP000504621"/>
    </source>
</evidence>
<keyword evidence="2" id="KW-0677">Repeat</keyword>
<evidence type="ECO:0000313" key="5">
    <source>
        <dbReference type="RefSeq" id="XP_021283553.1"/>
    </source>
</evidence>
<dbReference type="GeneID" id="110416046"/>
<organism evidence="4 5">
    <name type="scientific">Herrania umbratica</name>
    <dbReference type="NCBI Taxonomy" id="108875"/>
    <lineage>
        <taxon>Eukaryota</taxon>
        <taxon>Viridiplantae</taxon>
        <taxon>Streptophyta</taxon>
        <taxon>Embryophyta</taxon>
        <taxon>Tracheophyta</taxon>
        <taxon>Spermatophyta</taxon>
        <taxon>Magnoliopsida</taxon>
        <taxon>eudicotyledons</taxon>
        <taxon>Gunneridae</taxon>
        <taxon>Pentapetalae</taxon>
        <taxon>rosids</taxon>
        <taxon>malvids</taxon>
        <taxon>Malvales</taxon>
        <taxon>Malvaceae</taxon>
        <taxon>Byttnerioideae</taxon>
        <taxon>Herrania</taxon>
    </lineage>
</organism>
<reference evidence="5" key="1">
    <citation type="submission" date="2025-08" db="UniProtKB">
        <authorList>
            <consortium name="RefSeq"/>
        </authorList>
    </citation>
    <scope>IDENTIFICATION</scope>
    <source>
        <tissue evidence="5">Leaf</tissue>
    </source>
</reference>
<proteinExistence type="inferred from homology"/>
<evidence type="ECO:0000256" key="2">
    <source>
        <dbReference type="ARBA" id="ARBA00022737"/>
    </source>
</evidence>
<dbReference type="GO" id="GO:0003729">
    <property type="term" value="F:mRNA binding"/>
    <property type="evidence" value="ECO:0007669"/>
    <property type="project" value="UniProtKB-ARBA"/>
</dbReference>